<dbReference type="EMBL" id="BAAASG010000010">
    <property type="protein sequence ID" value="GAA2497560.1"/>
    <property type="molecule type" value="Genomic_DNA"/>
</dbReference>
<proteinExistence type="predicted"/>
<sequence>MRGVNGASGSDWVLPWTSGRAGAGADPAPASAALAVATGTGRVSGRARAAAQATPIEEAIEEARNPRMLLILDIVIHICPYRI</sequence>
<evidence type="ECO:0000313" key="2">
    <source>
        <dbReference type="Proteomes" id="UP001501777"/>
    </source>
</evidence>
<name>A0ABN3M8D2_STRLO</name>
<reference evidence="1 2" key="1">
    <citation type="journal article" date="2019" name="Int. J. Syst. Evol. Microbiol.">
        <title>The Global Catalogue of Microorganisms (GCM) 10K type strain sequencing project: providing services to taxonomists for standard genome sequencing and annotation.</title>
        <authorList>
            <consortium name="The Broad Institute Genomics Platform"/>
            <consortium name="The Broad Institute Genome Sequencing Center for Infectious Disease"/>
            <person name="Wu L."/>
            <person name="Ma J."/>
        </authorList>
    </citation>
    <scope>NUCLEOTIDE SEQUENCE [LARGE SCALE GENOMIC DNA]</scope>
    <source>
        <strain evidence="1 2">JCM 4395</strain>
    </source>
</reference>
<organism evidence="1 2">
    <name type="scientific">Streptomyces longisporus</name>
    <dbReference type="NCBI Taxonomy" id="1948"/>
    <lineage>
        <taxon>Bacteria</taxon>
        <taxon>Bacillati</taxon>
        <taxon>Actinomycetota</taxon>
        <taxon>Actinomycetes</taxon>
        <taxon>Kitasatosporales</taxon>
        <taxon>Streptomycetaceae</taxon>
        <taxon>Streptomyces</taxon>
    </lineage>
</organism>
<dbReference type="Proteomes" id="UP001501777">
    <property type="component" value="Unassembled WGS sequence"/>
</dbReference>
<keyword evidence="2" id="KW-1185">Reference proteome</keyword>
<evidence type="ECO:0000313" key="1">
    <source>
        <dbReference type="EMBL" id="GAA2497560.1"/>
    </source>
</evidence>
<comment type="caution">
    <text evidence="1">The sequence shown here is derived from an EMBL/GenBank/DDBJ whole genome shotgun (WGS) entry which is preliminary data.</text>
</comment>
<protein>
    <submittedName>
        <fullName evidence="1">Uncharacterized protein</fullName>
    </submittedName>
</protein>
<gene>
    <name evidence="1" type="ORF">GCM10010276_43360</name>
</gene>
<accession>A0ABN3M8D2</accession>